<keyword evidence="1" id="KW-0614">Plasmid</keyword>
<gene>
    <name evidence="1" type="ORF">BHY_1420</name>
</gene>
<dbReference type="RefSeq" id="WP_025400449.1">
    <property type="nucleotide sequence ID" value="NZ_CP004179.1"/>
</dbReference>
<protein>
    <submittedName>
        <fullName evidence="1">Phosphomannomutase</fullName>
        <ecNumber evidence="1">5.4.2.8</ecNumber>
    </submittedName>
</protein>
<dbReference type="AlphaFoldDB" id="W5SH07"/>
<reference evidence="1" key="1">
    <citation type="submission" date="2013-02" db="EMBL/GenBank/DDBJ databases">
        <title>Comparative genomics of Borrelia species.</title>
        <authorList>
            <person name="Schwan T.G."/>
            <person name="Raffel S.J."/>
            <person name="Porcella S.F."/>
        </authorList>
    </citation>
    <scope>NUCLEOTIDE SEQUENCE</scope>
    <source>
        <strain evidence="1">YOR</strain>
        <plasmid evidence="1">unnamed</plasmid>
    </source>
</reference>
<name>W5SH07_9SPIR</name>
<evidence type="ECO:0000313" key="1">
    <source>
        <dbReference type="EMBL" id="AHH04371.1"/>
    </source>
</evidence>
<organism evidence="1">
    <name type="scientific">Borrelia nietonii YOR</name>
    <dbReference type="NCBI Taxonomy" id="1293576"/>
    <lineage>
        <taxon>Bacteria</taxon>
        <taxon>Pseudomonadati</taxon>
        <taxon>Spirochaetota</taxon>
        <taxon>Spirochaetia</taxon>
        <taxon>Spirochaetales</taxon>
        <taxon>Borreliaceae</taxon>
        <taxon>Borrelia</taxon>
        <taxon>Borrelia nietonii</taxon>
    </lineage>
</organism>
<dbReference type="EC" id="5.4.2.8" evidence="1"/>
<sequence>MDVVVNDETSLNIAKIAAPLNTKVHGIEVGKANLTEMANFLRNEALIAKNFREKNQMKAILHIPQK</sequence>
<keyword evidence="1" id="KW-0413">Isomerase</keyword>
<proteinExistence type="predicted"/>
<dbReference type="HOGENOM" id="CLU_2822556_0_0_12"/>
<geneLocation type="plasmid" evidence="1">
    <name>unnamed</name>
</geneLocation>
<dbReference type="EMBL" id="CP004179">
    <property type="protein sequence ID" value="AHH04371.1"/>
    <property type="molecule type" value="Genomic_DNA"/>
</dbReference>
<accession>W5SH07</accession>
<dbReference type="GO" id="GO:0004615">
    <property type="term" value="F:phosphomannomutase activity"/>
    <property type="evidence" value="ECO:0007669"/>
    <property type="project" value="UniProtKB-EC"/>
</dbReference>